<dbReference type="InterPro" id="IPR011990">
    <property type="entry name" value="TPR-like_helical_dom_sf"/>
</dbReference>
<feature type="repeat" description="TPR" evidence="4">
    <location>
        <begin position="281"/>
        <end position="314"/>
    </location>
</feature>
<evidence type="ECO:0000256" key="2">
    <source>
        <dbReference type="ARBA" id="ARBA00022803"/>
    </source>
</evidence>
<organism evidence="6 7">
    <name type="scientific">Desulfarculus baarsii (strain ATCC 33931 / DSM 2075 / LMG 7858 / VKM B-1802 / 2st14)</name>
    <dbReference type="NCBI Taxonomy" id="644282"/>
    <lineage>
        <taxon>Bacteria</taxon>
        <taxon>Pseudomonadati</taxon>
        <taxon>Thermodesulfobacteriota</taxon>
        <taxon>Desulfarculia</taxon>
        <taxon>Desulfarculales</taxon>
        <taxon>Desulfarculaceae</taxon>
        <taxon>Desulfarculus</taxon>
    </lineage>
</organism>
<feature type="repeat" description="TPR" evidence="4">
    <location>
        <begin position="349"/>
        <end position="382"/>
    </location>
</feature>
<feature type="repeat" description="TPR" evidence="4">
    <location>
        <begin position="247"/>
        <end position="280"/>
    </location>
</feature>
<evidence type="ECO:0000259" key="5">
    <source>
        <dbReference type="PROSITE" id="PS50110"/>
    </source>
</evidence>
<evidence type="ECO:0000256" key="1">
    <source>
        <dbReference type="ARBA" id="ARBA00022737"/>
    </source>
</evidence>
<name>E1QKP3_DESB2</name>
<dbReference type="CDD" id="cd00156">
    <property type="entry name" value="REC"/>
    <property type="match status" value="1"/>
</dbReference>
<dbReference type="Proteomes" id="UP000009047">
    <property type="component" value="Chromosome"/>
</dbReference>
<dbReference type="KEGG" id="dbr:Deba_2899"/>
<evidence type="ECO:0000256" key="3">
    <source>
        <dbReference type="PROSITE-ProRule" id="PRU00169"/>
    </source>
</evidence>
<dbReference type="InterPro" id="IPR011006">
    <property type="entry name" value="CheY-like_superfamily"/>
</dbReference>
<dbReference type="Pfam" id="PF13424">
    <property type="entry name" value="TPR_12"/>
    <property type="match status" value="1"/>
</dbReference>
<dbReference type="GO" id="GO:0000160">
    <property type="term" value="P:phosphorelay signal transduction system"/>
    <property type="evidence" value="ECO:0007669"/>
    <property type="project" value="InterPro"/>
</dbReference>
<dbReference type="InterPro" id="IPR001789">
    <property type="entry name" value="Sig_transdc_resp-reg_receiver"/>
</dbReference>
<dbReference type="SUPFAM" id="SSF52172">
    <property type="entry name" value="CheY-like"/>
    <property type="match status" value="1"/>
</dbReference>
<dbReference type="Pfam" id="PF13432">
    <property type="entry name" value="TPR_16"/>
    <property type="match status" value="1"/>
</dbReference>
<evidence type="ECO:0000256" key="4">
    <source>
        <dbReference type="PROSITE-ProRule" id="PRU00339"/>
    </source>
</evidence>
<dbReference type="Pfam" id="PF00072">
    <property type="entry name" value="Response_reg"/>
    <property type="match status" value="1"/>
</dbReference>
<dbReference type="STRING" id="644282.Deba_2899"/>
<feature type="domain" description="Response regulatory" evidence="5">
    <location>
        <begin position="11"/>
        <end position="128"/>
    </location>
</feature>
<reference evidence="6 7" key="1">
    <citation type="journal article" date="2010" name="Stand. Genomic Sci.">
        <title>Complete genome sequence of Desulfarculus baarsii type strain (2st14).</title>
        <authorList>
            <person name="Sun H."/>
            <person name="Spring S."/>
            <person name="Lapidus A."/>
            <person name="Davenport K."/>
            <person name="Del Rio T.G."/>
            <person name="Tice H."/>
            <person name="Nolan M."/>
            <person name="Copeland A."/>
            <person name="Cheng J.F."/>
            <person name="Lucas S."/>
            <person name="Tapia R."/>
            <person name="Goodwin L."/>
            <person name="Pitluck S."/>
            <person name="Ivanova N."/>
            <person name="Pagani I."/>
            <person name="Mavromatis K."/>
            <person name="Ovchinnikova G."/>
            <person name="Pati A."/>
            <person name="Chen A."/>
            <person name="Palaniappan K."/>
            <person name="Hauser L."/>
            <person name="Chang Y.J."/>
            <person name="Jeffries C.D."/>
            <person name="Detter J.C."/>
            <person name="Han C."/>
            <person name="Rohde M."/>
            <person name="Brambilla E."/>
            <person name="Goker M."/>
            <person name="Woyke T."/>
            <person name="Bristow J."/>
            <person name="Eisen J.A."/>
            <person name="Markowitz V."/>
            <person name="Hugenholtz P."/>
            <person name="Kyrpides N.C."/>
            <person name="Klenk H.P."/>
            <person name="Land M."/>
        </authorList>
    </citation>
    <scope>NUCLEOTIDE SEQUENCE [LARGE SCALE GENOMIC DNA]</scope>
    <source>
        <strain evidence="7">ATCC 33931 / DSM 2075 / LMG 7858 / VKM B-1802 / 2st14</strain>
    </source>
</reference>
<keyword evidence="7" id="KW-1185">Reference proteome</keyword>
<protein>
    <submittedName>
        <fullName evidence="6">Response regulator receiver protein</fullName>
    </submittedName>
</protein>
<dbReference type="PROSITE" id="PS50110">
    <property type="entry name" value="RESPONSE_REGULATORY"/>
    <property type="match status" value="1"/>
</dbReference>
<dbReference type="PANTHER" id="PTHR44943">
    <property type="entry name" value="CELLULOSE SYNTHASE OPERON PROTEIN C"/>
    <property type="match status" value="1"/>
</dbReference>
<dbReference type="Pfam" id="PF13181">
    <property type="entry name" value="TPR_8"/>
    <property type="match status" value="1"/>
</dbReference>
<dbReference type="Gene3D" id="3.40.50.2300">
    <property type="match status" value="1"/>
</dbReference>
<dbReference type="InterPro" id="IPR019734">
    <property type="entry name" value="TPR_rpt"/>
</dbReference>
<dbReference type="PROSITE" id="PS50005">
    <property type="entry name" value="TPR"/>
    <property type="match status" value="4"/>
</dbReference>
<dbReference type="EMBL" id="CP002085">
    <property type="protein sequence ID" value="ADK86252.1"/>
    <property type="molecule type" value="Genomic_DNA"/>
</dbReference>
<comment type="caution">
    <text evidence="3">Lacks conserved residue(s) required for the propagation of feature annotation.</text>
</comment>
<dbReference type="PROSITE" id="PS50293">
    <property type="entry name" value="TPR_REGION"/>
    <property type="match status" value="2"/>
</dbReference>
<dbReference type="SUPFAM" id="SSF48452">
    <property type="entry name" value="TPR-like"/>
    <property type="match status" value="1"/>
</dbReference>
<dbReference type="SMART" id="SM00448">
    <property type="entry name" value="REC"/>
    <property type="match status" value="1"/>
</dbReference>
<dbReference type="AlphaFoldDB" id="E1QKP3"/>
<keyword evidence="1" id="KW-0677">Repeat</keyword>
<dbReference type="eggNOG" id="COG3437">
    <property type="taxonomic scope" value="Bacteria"/>
</dbReference>
<dbReference type="eggNOG" id="COG0457">
    <property type="taxonomic scope" value="Bacteria"/>
</dbReference>
<proteinExistence type="predicted"/>
<dbReference type="InterPro" id="IPR051685">
    <property type="entry name" value="Ycf3/AcsC/BcsC/TPR_MFPF"/>
</dbReference>
<dbReference type="HOGENOM" id="CLU_058595_0_0_7"/>
<evidence type="ECO:0000313" key="6">
    <source>
        <dbReference type="EMBL" id="ADK86252.1"/>
    </source>
</evidence>
<dbReference type="Gene3D" id="1.25.40.10">
    <property type="entry name" value="Tetratricopeptide repeat domain"/>
    <property type="match status" value="2"/>
</dbReference>
<gene>
    <name evidence="6" type="ordered locus">Deba_2899</name>
</gene>
<sequence>MDLKLSYQKMQALLVEGNKMALDTLEGYLEPFKFYRVWTAVGVDEAMLAIKDRPIDIIITGWKMQPISGLQLVEMARRRPELKDAPILLVADRRDKHLEKIGKDSGATAVIGHPITAKDVQRVVDEMLSKRIDPQHEQFLAHMEAARQAERRKKSAEAIEAYRQALELFEDETAMMALARLLRRAGDEDGATKLLFATLRANPDALKAYLELAMIYRGQSRLEDALKVMQAALGAAERLKHGGLTKASLYYYMGEIELQLKHLQKALGHFDLAMGELPDDVEMASNIGDALAGQGHYAESEQYYQKALELDPSLAHVYNRLGIAHRRQGKHDMALNLYRKALAFHPNDEHLLYNMARVHWELAEYQLASEVLTKALEINPELVEAQRLLGAALHRMGFQVTADGAPPEPGDD</sequence>
<feature type="repeat" description="TPR" evidence="4">
    <location>
        <begin position="315"/>
        <end position="348"/>
    </location>
</feature>
<dbReference type="SMART" id="SM00028">
    <property type="entry name" value="TPR"/>
    <property type="match status" value="6"/>
</dbReference>
<accession>E1QKP3</accession>
<evidence type="ECO:0000313" key="7">
    <source>
        <dbReference type="Proteomes" id="UP000009047"/>
    </source>
</evidence>
<keyword evidence="2 4" id="KW-0802">TPR repeat</keyword>
<dbReference type="PANTHER" id="PTHR44943:SF8">
    <property type="entry name" value="TPR REPEAT-CONTAINING PROTEIN MJ0263"/>
    <property type="match status" value="1"/>
</dbReference>